<dbReference type="PANTHER" id="PTHR42779">
    <property type="entry name" value="PROTEIN YNJB"/>
    <property type="match status" value="1"/>
</dbReference>
<feature type="chain" id="PRO_5045466110" evidence="1">
    <location>
        <begin position="20"/>
        <end position="403"/>
    </location>
</feature>
<dbReference type="SUPFAM" id="SSF53850">
    <property type="entry name" value="Periplasmic binding protein-like II"/>
    <property type="match status" value="1"/>
</dbReference>
<organism evidence="2 3">
    <name type="scientific">Tepidibacter hydrothermalis</name>
    <dbReference type="NCBI Taxonomy" id="3036126"/>
    <lineage>
        <taxon>Bacteria</taxon>
        <taxon>Bacillati</taxon>
        <taxon>Bacillota</taxon>
        <taxon>Clostridia</taxon>
        <taxon>Peptostreptococcales</taxon>
        <taxon>Peptostreptococcaceae</taxon>
        <taxon>Tepidibacter</taxon>
    </lineage>
</organism>
<sequence length="403" mass="46544">MKKIISIALLILISLSILSGCTNQDNKESLNLLEMKWEVISNEAEGETVNIYMWAGDKSVNEYMDNWVKPLVKEELNINLNRVAINDPKDMINKLITEKDVEKSNGSIDIIWMNGENFKLANENNLLWGPFADKLPNYNKYVDKEADDIKYDFGEDTMGMEVPFGKSQFVFIYDSNIIKNPPKDINELTNWIKQNPGKFTYPSVPDFTGSAFIRQTYMDLFKKDYIEEKDLSSMWDYMNEIKPYLWRQGETYPESSAKLDMLYSNSEVLMSMSYNPLHAFNKVQSGEFKESTDVFVLKDGTLSNTHYLSVPFNATNKAGAMAVIDFLLSPKAQTQKLNPSNWGDGLAISYDKLSDEDKLKIDEIYKKNKLEFLNEIRKYKIPEMKAEYIDQIEKGWNKNVSKN</sequence>
<keyword evidence="3" id="KW-1185">Reference proteome</keyword>
<dbReference type="PIRSF" id="PIRSF029172">
    <property type="entry name" value="UCP029172_ABC_sbc_YnjB"/>
    <property type="match status" value="1"/>
</dbReference>
<evidence type="ECO:0000313" key="2">
    <source>
        <dbReference type="EMBL" id="WFD11622.1"/>
    </source>
</evidence>
<keyword evidence="1" id="KW-0732">Signal</keyword>
<reference evidence="2 3" key="1">
    <citation type="submission" date="2023-03" db="EMBL/GenBank/DDBJ databases">
        <title>Complete genome sequence of Tepidibacter sp. SWIR-1, isolated from a deep-sea hydrothermal vent.</title>
        <authorList>
            <person name="Li X."/>
        </authorList>
    </citation>
    <scope>NUCLEOTIDE SEQUENCE [LARGE SCALE GENOMIC DNA]</scope>
    <source>
        <strain evidence="2 3">SWIR-1</strain>
    </source>
</reference>
<name>A0ABY8EIU8_9FIRM</name>
<gene>
    <name evidence="2" type="ORF">P4S50_05980</name>
</gene>
<dbReference type="PROSITE" id="PS51257">
    <property type="entry name" value="PROKAR_LIPOPROTEIN"/>
    <property type="match status" value="1"/>
</dbReference>
<dbReference type="InterPro" id="IPR006059">
    <property type="entry name" value="SBP"/>
</dbReference>
<dbReference type="Proteomes" id="UP001222800">
    <property type="component" value="Chromosome"/>
</dbReference>
<dbReference type="NCBIfam" id="NF008633">
    <property type="entry name" value="PRK11622.1"/>
    <property type="match status" value="1"/>
</dbReference>
<feature type="signal peptide" evidence="1">
    <location>
        <begin position="1"/>
        <end position="19"/>
    </location>
</feature>
<dbReference type="Pfam" id="PF13416">
    <property type="entry name" value="SBP_bac_8"/>
    <property type="match status" value="1"/>
</dbReference>
<proteinExistence type="predicted"/>
<dbReference type="InterPro" id="IPR027020">
    <property type="entry name" value="YnjB"/>
</dbReference>
<dbReference type="PANTHER" id="PTHR42779:SF1">
    <property type="entry name" value="PROTEIN YNJB"/>
    <property type="match status" value="1"/>
</dbReference>
<dbReference type="Gene3D" id="3.40.190.10">
    <property type="entry name" value="Periplasmic binding protein-like II"/>
    <property type="match status" value="2"/>
</dbReference>
<dbReference type="RefSeq" id="WP_277733724.1">
    <property type="nucleotide sequence ID" value="NZ_CP120733.1"/>
</dbReference>
<protein>
    <submittedName>
        <fullName evidence="2">ABC transporter substrate-binding protein</fullName>
    </submittedName>
</protein>
<evidence type="ECO:0000256" key="1">
    <source>
        <dbReference type="SAM" id="SignalP"/>
    </source>
</evidence>
<dbReference type="EMBL" id="CP120733">
    <property type="protein sequence ID" value="WFD11622.1"/>
    <property type="molecule type" value="Genomic_DNA"/>
</dbReference>
<evidence type="ECO:0000313" key="3">
    <source>
        <dbReference type="Proteomes" id="UP001222800"/>
    </source>
</evidence>
<accession>A0ABY8EIU8</accession>